<accession>A0ABX4NG51</accession>
<organism evidence="1 2">
    <name type="scientific">Leptospira barantonii</name>
    <dbReference type="NCBI Taxonomy" id="2023184"/>
    <lineage>
        <taxon>Bacteria</taxon>
        <taxon>Pseudomonadati</taxon>
        <taxon>Spirochaetota</taxon>
        <taxon>Spirochaetia</taxon>
        <taxon>Leptospirales</taxon>
        <taxon>Leptospiraceae</taxon>
        <taxon>Leptospira</taxon>
    </lineage>
</organism>
<comment type="caution">
    <text evidence="1">The sequence shown here is derived from an EMBL/GenBank/DDBJ whole genome shotgun (WGS) entry which is preliminary data.</text>
</comment>
<gene>
    <name evidence="1" type="ORF">CH367_19565</name>
</gene>
<sequence length="76" mass="8911">MNAFLKQIQHKRSRLKTIGKIELEISFLQKLQTIQGADSVLKRPRSGVFHDRFLLNGDKKRYLNLIFSSLWAKILL</sequence>
<evidence type="ECO:0000313" key="2">
    <source>
        <dbReference type="Proteomes" id="UP000231879"/>
    </source>
</evidence>
<reference evidence="1 2" key="1">
    <citation type="submission" date="2017-07" db="EMBL/GenBank/DDBJ databases">
        <title>Leptospira spp. isolated from tropical soils.</title>
        <authorList>
            <person name="Thibeaux R."/>
            <person name="Iraola G."/>
            <person name="Ferres I."/>
            <person name="Bierque E."/>
            <person name="Girault D."/>
            <person name="Soupe-Gilbert M.-E."/>
            <person name="Picardeau M."/>
            <person name="Goarant C."/>
        </authorList>
    </citation>
    <scope>NUCLEOTIDE SEQUENCE [LARGE SCALE GENOMIC DNA]</scope>
    <source>
        <strain evidence="1 2">FH4-C-A1</strain>
    </source>
</reference>
<evidence type="ECO:0000313" key="1">
    <source>
        <dbReference type="EMBL" id="PJZ55673.1"/>
    </source>
</evidence>
<proteinExistence type="predicted"/>
<keyword evidence="2" id="KW-1185">Reference proteome</keyword>
<evidence type="ECO:0008006" key="3">
    <source>
        <dbReference type="Google" id="ProtNLM"/>
    </source>
</evidence>
<name>A0ABX4NG51_9LEPT</name>
<dbReference type="EMBL" id="NPDS01000010">
    <property type="protein sequence ID" value="PJZ55673.1"/>
    <property type="molecule type" value="Genomic_DNA"/>
</dbReference>
<dbReference type="Proteomes" id="UP000231879">
    <property type="component" value="Unassembled WGS sequence"/>
</dbReference>
<protein>
    <recommendedName>
        <fullName evidence="3">DUF1564 family protein</fullName>
    </recommendedName>
</protein>